<dbReference type="AlphaFoldDB" id="A0AAU8DKB5"/>
<dbReference type="Pfam" id="PF18029">
    <property type="entry name" value="Glyoxalase_6"/>
    <property type="match status" value="2"/>
</dbReference>
<feature type="domain" description="Glyoxalase-like" evidence="1">
    <location>
        <begin position="9"/>
        <end position="105"/>
    </location>
</feature>
<gene>
    <name evidence="2" type="ORF">ABLG96_11795</name>
</gene>
<dbReference type="InterPro" id="IPR029068">
    <property type="entry name" value="Glyas_Bleomycin-R_OHBP_Dase"/>
</dbReference>
<feature type="domain" description="Glyoxalase-like" evidence="1">
    <location>
        <begin position="122"/>
        <end position="222"/>
    </location>
</feature>
<evidence type="ECO:0000313" key="2">
    <source>
        <dbReference type="EMBL" id="XCG61969.1"/>
    </source>
</evidence>
<dbReference type="PANTHER" id="PTHR35908">
    <property type="entry name" value="HYPOTHETICAL FUSION PROTEIN"/>
    <property type="match status" value="1"/>
</dbReference>
<dbReference type="PANTHER" id="PTHR35908:SF1">
    <property type="entry name" value="CONSERVED PROTEIN"/>
    <property type="match status" value="1"/>
</dbReference>
<dbReference type="RefSeq" id="WP_353647585.1">
    <property type="nucleotide sequence ID" value="NZ_CP159218.1"/>
</dbReference>
<accession>A0AAU8DKB5</accession>
<dbReference type="InterPro" id="IPR041581">
    <property type="entry name" value="Glyoxalase_6"/>
</dbReference>
<sequence length="225" mass="24747">MSLARFKDLCLDAVDPDLLGAFYSELLGLAPQTRDGVVISLDGATPTQRVWINRVPEQRSAKNRMHLDIRLRSLEQAFELGARELDRLEGWTVLADPEGNEFCVFLTDGSPGSAEPGLMELGVDAVDQQAQSRWWADLLGAGHGTEDDDSYSWIDHLPDAPFESIAFANVPEPKTVKNRVHLDLFGDPAALETAGAQVLRTPDEGRPWTVMADPEGNEFCVFPDA</sequence>
<organism evidence="2">
    <name type="scientific">Nakamurella sp. A5-74</name>
    <dbReference type="NCBI Taxonomy" id="3158264"/>
    <lineage>
        <taxon>Bacteria</taxon>
        <taxon>Bacillati</taxon>
        <taxon>Actinomycetota</taxon>
        <taxon>Actinomycetes</taxon>
        <taxon>Nakamurellales</taxon>
        <taxon>Nakamurellaceae</taxon>
        <taxon>Nakamurella</taxon>
    </lineage>
</organism>
<evidence type="ECO:0000259" key="1">
    <source>
        <dbReference type="Pfam" id="PF18029"/>
    </source>
</evidence>
<proteinExistence type="predicted"/>
<dbReference type="EMBL" id="CP159218">
    <property type="protein sequence ID" value="XCG61969.1"/>
    <property type="molecule type" value="Genomic_DNA"/>
</dbReference>
<name>A0AAU8DKB5_9ACTN</name>
<dbReference type="SUPFAM" id="SSF54593">
    <property type="entry name" value="Glyoxalase/Bleomycin resistance protein/Dihydroxybiphenyl dioxygenase"/>
    <property type="match status" value="2"/>
</dbReference>
<reference evidence="2" key="1">
    <citation type="submission" date="2024-05" db="EMBL/GenBank/DDBJ databases">
        <authorList>
            <person name="Cai S.Y."/>
            <person name="Jin L.M."/>
            <person name="Li H.R."/>
        </authorList>
    </citation>
    <scope>NUCLEOTIDE SEQUENCE</scope>
    <source>
        <strain evidence="2">A5-74</strain>
    </source>
</reference>
<dbReference type="Gene3D" id="3.10.180.10">
    <property type="entry name" value="2,3-Dihydroxybiphenyl 1,2-Dioxygenase, domain 1"/>
    <property type="match status" value="2"/>
</dbReference>
<protein>
    <submittedName>
        <fullName evidence="2">VOC family protein</fullName>
    </submittedName>
</protein>